<protein>
    <submittedName>
        <fullName evidence="5">5-methyltetrahydropteroyltriglutamate--homocysteine methyltransferase</fullName>
        <ecNumber evidence="5">2.1.1.14</ecNumber>
    </submittedName>
</protein>
<keyword evidence="5" id="KW-0489">Methyltransferase</keyword>
<evidence type="ECO:0000256" key="2">
    <source>
        <dbReference type="ARBA" id="ARBA00022723"/>
    </source>
</evidence>
<accession>A0A3B1BRI0</accession>
<gene>
    <name evidence="5" type="ORF">MNBD_NITROSPINAE04-1016</name>
</gene>
<dbReference type="Pfam" id="PF01717">
    <property type="entry name" value="Meth_synt_2"/>
    <property type="match status" value="1"/>
</dbReference>
<evidence type="ECO:0000256" key="1">
    <source>
        <dbReference type="ARBA" id="ARBA00001947"/>
    </source>
</evidence>
<keyword evidence="5" id="KW-0808">Transferase</keyword>
<reference evidence="5" key="1">
    <citation type="submission" date="2018-06" db="EMBL/GenBank/DDBJ databases">
        <authorList>
            <person name="Zhirakovskaya E."/>
        </authorList>
    </citation>
    <scope>NUCLEOTIDE SEQUENCE</scope>
</reference>
<dbReference type="SUPFAM" id="SSF51726">
    <property type="entry name" value="UROD/MetE-like"/>
    <property type="match status" value="1"/>
</dbReference>
<sequence length="306" mass="33668">MKLTLTVIGSYPYGRIDPEEAIERAVEDQVSAGIDVISDGQVRADMVALFVKGIPGFDLQGRKYNVVSKITPPDKPISIDDLRLARGHLKGRAKLKGIITGPTTIAHCAILTDTAPYKPSVMPEGAQSMVVDEELVLDIARAMAREAQFLTEEGFDIIQIDEPFLSMPDMDIDLALRALKIVSEPIKFSALHVCGDISGIMKKLMDAPVDMVEVEGQHLVNLDWLNAELLKEKKKKICWGVISVNTNQVEEVDEIVNRIQAGVDKVGAENIWVSPDCGMRVRKPESAKLKLTRMVQAARQVEQAVS</sequence>
<dbReference type="AlphaFoldDB" id="A0A3B1BRI0"/>
<dbReference type="GO" id="GO:0032259">
    <property type="term" value="P:methylation"/>
    <property type="evidence" value="ECO:0007669"/>
    <property type="project" value="UniProtKB-KW"/>
</dbReference>
<dbReference type="Gene3D" id="3.20.20.210">
    <property type="match status" value="1"/>
</dbReference>
<dbReference type="NCBIfam" id="NF002119">
    <property type="entry name" value="PRK00957.1"/>
    <property type="match status" value="1"/>
</dbReference>
<dbReference type="EMBL" id="UOGA01000015">
    <property type="protein sequence ID" value="VAX14803.1"/>
    <property type="molecule type" value="Genomic_DNA"/>
</dbReference>
<dbReference type="PANTHER" id="PTHR30519">
    <property type="entry name" value="5-METHYLTETRAHYDROPTEROYLTRIGLUTAMATE--HOMOCYSTEINE METHYLTRANSFERASE"/>
    <property type="match status" value="1"/>
</dbReference>
<dbReference type="GO" id="GO:0008270">
    <property type="term" value="F:zinc ion binding"/>
    <property type="evidence" value="ECO:0007669"/>
    <property type="project" value="InterPro"/>
</dbReference>
<organism evidence="5">
    <name type="scientific">hydrothermal vent metagenome</name>
    <dbReference type="NCBI Taxonomy" id="652676"/>
    <lineage>
        <taxon>unclassified sequences</taxon>
        <taxon>metagenomes</taxon>
        <taxon>ecological metagenomes</taxon>
    </lineage>
</organism>
<evidence type="ECO:0000259" key="4">
    <source>
        <dbReference type="Pfam" id="PF01717"/>
    </source>
</evidence>
<feature type="domain" description="Cobalamin-independent methionine synthase MetE C-terminal/archaeal" evidence="4">
    <location>
        <begin position="20"/>
        <end position="299"/>
    </location>
</feature>
<evidence type="ECO:0000313" key="5">
    <source>
        <dbReference type="EMBL" id="VAX14803.1"/>
    </source>
</evidence>
<dbReference type="GO" id="GO:0009086">
    <property type="term" value="P:methionine biosynthetic process"/>
    <property type="evidence" value="ECO:0007669"/>
    <property type="project" value="InterPro"/>
</dbReference>
<keyword evidence="2" id="KW-0479">Metal-binding</keyword>
<dbReference type="EC" id="2.1.1.14" evidence="5"/>
<proteinExistence type="predicted"/>
<dbReference type="GO" id="GO:0003871">
    <property type="term" value="F:5-methyltetrahydropteroyltriglutamate-homocysteine S-methyltransferase activity"/>
    <property type="evidence" value="ECO:0007669"/>
    <property type="project" value="UniProtKB-EC"/>
</dbReference>
<keyword evidence="3" id="KW-0862">Zinc</keyword>
<dbReference type="InterPro" id="IPR002629">
    <property type="entry name" value="Met_Synth_C/arc"/>
</dbReference>
<dbReference type="InterPro" id="IPR038071">
    <property type="entry name" value="UROD/MetE-like_sf"/>
</dbReference>
<evidence type="ECO:0000256" key="3">
    <source>
        <dbReference type="ARBA" id="ARBA00022833"/>
    </source>
</evidence>
<name>A0A3B1BRI0_9ZZZZ</name>
<comment type="cofactor">
    <cofactor evidence="1">
        <name>Zn(2+)</name>
        <dbReference type="ChEBI" id="CHEBI:29105"/>
    </cofactor>
</comment>